<dbReference type="EMBL" id="JAAVJF010000004">
    <property type="protein sequence ID" value="NYR15957.1"/>
    <property type="molecule type" value="Genomic_DNA"/>
</dbReference>
<dbReference type="GO" id="GO:0046872">
    <property type="term" value="F:metal ion binding"/>
    <property type="evidence" value="ECO:0007669"/>
    <property type="project" value="UniProtKB-KW"/>
</dbReference>
<sequence>MFSLKGLVVELSRKVVKPLEEGDKIFRLFIGGRGVATYVFWKLGGHRVDPLSGDNPLIFATGPLTGTGIPMSGRAVAVFRSPLTGIIGASNLGGRLGPTMRFAGVDILAITGKAERPTYLLIQDGKVEFRDASHLWGKDAIETEEILLKEHGKNAAVLAIGPAGENLVKFASINHDIWRQFGRTGGGAVMGAKKLKAVVFVPDRQQVEVAMPEKLREFLREFTPYFVGEKSVKALFDAGTMRLVELANQMGFFPTYNWQRVSLEGWEKIAWPTFRREYFLRPGACLHCPAACHRLVKSKKYGVSVDIDYETVFALGGLTGCADPDEMIRLNDLADRLGMDTISLGNTIAFAIEAAKMGKLGAKLEWGCGDLAKLVEDIAYRRGVGDILAEGVREAARRLGLEEIAVHVRGLEPAGYDPRVLKGMALNYAIGYRGADHLATMAYALDYGGYAGGPQSLGEEKVRAVAHMEEVSALFDSLVMCKFGRGVYDTYPGGRGLEIFAQLLTYVTGHKWDGKSVRDVALRIINLTRVINLEMGAGPDSLPERLYRPVQFEGKEYRLPREELEAALKTYYKLRGWDDAGKPTNEVLKELQLDFLIGAR</sequence>
<evidence type="ECO:0000256" key="2">
    <source>
        <dbReference type="ARBA" id="ARBA00011032"/>
    </source>
</evidence>
<keyword evidence="4" id="KW-0479">Metal-binding</keyword>
<dbReference type="Pfam" id="PF02730">
    <property type="entry name" value="AFOR_N"/>
    <property type="match status" value="1"/>
</dbReference>
<dbReference type="AlphaFoldDB" id="A0A7L4PBY2"/>
<comment type="caution">
    <text evidence="10">The sequence shown here is derived from an EMBL/GenBank/DDBJ whole genome shotgun (WGS) entry which is preliminary data.</text>
</comment>
<dbReference type="GO" id="GO:0051539">
    <property type="term" value="F:4 iron, 4 sulfur cluster binding"/>
    <property type="evidence" value="ECO:0007669"/>
    <property type="project" value="UniProtKB-KW"/>
</dbReference>
<dbReference type="Proteomes" id="UP000554766">
    <property type="component" value="Unassembled WGS sequence"/>
</dbReference>
<comment type="cofactor">
    <cofactor evidence="8">
        <name>tungstopterin</name>
        <dbReference type="ChEBI" id="CHEBI:30402"/>
    </cofactor>
</comment>
<dbReference type="Pfam" id="PF01314">
    <property type="entry name" value="AFOR_C"/>
    <property type="match status" value="1"/>
</dbReference>
<dbReference type="SMART" id="SM00790">
    <property type="entry name" value="AFOR_N"/>
    <property type="match status" value="1"/>
</dbReference>
<keyword evidence="6" id="KW-0408">Iron</keyword>
<dbReference type="Gene3D" id="1.10.599.10">
    <property type="entry name" value="Aldehyde Ferredoxin Oxidoreductase Protein, subunit A, domain 3"/>
    <property type="match status" value="1"/>
</dbReference>
<dbReference type="Gene3D" id="1.10.569.10">
    <property type="entry name" value="Aldehyde Ferredoxin Oxidoreductase Protein, subunit A, domain 2"/>
    <property type="match status" value="1"/>
</dbReference>
<keyword evidence="5" id="KW-0560">Oxidoreductase</keyword>
<evidence type="ECO:0000256" key="7">
    <source>
        <dbReference type="ARBA" id="ARBA00023014"/>
    </source>
</evidence>
<dbReference type="SUPFAM" id="SSF56228">
    <property type="entry name" value="Aldehyde ferredoxin oxidoreductase, N-terminal domain"/>
    <property type="match status" value="1"/>
</dbReference>
<organism evidence="10 11">
    <name type="scientific">Pyrobaculum arsenaticum</name>
    <dbReference type="NCBI Taxonomy" id="121277"/>
    <lineage>
        <taxon>Archaea</taxon>
        <taxon>Thermoproteota</taxon>
        <taxon>Thermoprotei</taxon>
        <taxon>Thermoproteales</taxon>
        <taxon>Thermoproteaceae</taxon>
        <taxon>Pyrobaculum</taxon>
    </lineage>
</organism>
<dbReference type="OMA" id="AYPISHE"/>
<evidence type="ECO:0000313" key="10">
    <source>
        <dbReference type="EMBL" id="NYR15957.1"/>
    </source>
</evidence>
<dbReference type="Gene3D" id="3.60.9.10">
    <property type="entry name" value="Aldehyde ferredoxin oxidoreductase, N-terminal domain"/>
    <property type="match status" value="1"/>
</dbReference>
<accession>A0A7L4PBY2</accession>
<comment type="similarity">
    <text evidence="2">Belongs to the AOR/FOR family.</text>
</comment>
<gene>
    <name evidence="10" type="ORF">HC235_08450</name>
</gene>
<dbReference type="GO" id="GO:0009055">
    <property type="term" value="F:electron transfer activity"/>
    <property type="evidence" value="ECO:0007669"/>
    <property type="project" value="InterPro"/>
</dbReference>
<evidence type="ECO:0000256" key="3">
    <source>
        <dbReference type="ARBA" id="ARBA00022485"/>
    </source>
</evidence>
<evidence type="ECO:0000259" key="9">
    <source>
        <dbReference type="SMART" id="SM00790"/>
    </source>
</evidence>
<dbReference type="InterPro" id="IPR001203">
    <property type="entry name" value="OxRdtase_Ald_Fedxn_C"/>
</dbReference>
<dbReference type="InterPro" id="IPR013983">
    <property type="entry name" value="Ald_Fedxn_OxRdtase_N"/>
</dbReference>
<keyword evidence="7" id="KW-0411">Iron-sulfur</keyword>
<name>A0A7L4PBY2_9CREN</name>
<keyword evidence="11" id="KW-1185">Reference proteome</keyword>
<protein>
    <submittedName>
        <fullName evidence="10">Aldehyde ferredoxin oxidoreductase family protein</fullName>
    </submittedName>
</protein>
<dbReference type="PANTHER" id="PTHR30038:SF9">
    <property type="entry name" value="ALDEHYDE FERREDOXIN OXIDOREDUCTASE"/>
    <property type="match status" value="1"/>
</dbReference>
<proteinExistence type="inferred from homology"/>
<feature type="domain" description="Aldehyde ferredoxin oxidoreductase N-terminal" evidence="9">
    <location>
        <begin position="2"/>
        <end position="204"/>
    </location>
</feature>
<dbReference type="PANTHER" id="PTHR30038">
    <property type="entry name" value="ALDEHYDE FERREDOXIN OXIDOREDUCTASE"/>
    <property type="match status" value="1"/>
</dbReference>
<evidence type="ECO:0000256" key="5">
    <source>
        <dbReference type="ARBA" id="ARBA00023002"/>
    </source>
</evidence>
<evidence type="ECO:0000256" key="6">
    <source>
        <dbReference type="ARBA" id="ARBA00023004"/>
    </source>
</evidence>
<dbReference type="SUPFAM" id="SSF48310">
    <property type="entry name" value="Aldehyde ferredoxin oxidoreductase, C-terminal domains"/>
    <property type="match status" value="1"/>
</dbReference>
<reference evidence="10 11" key="1">
    <citation type="journal article" date="2020" name="Nat. Commun.">
        <title>The structures of two archaeal type IV pili illuminate evolutionary relationships.</title>
        <authorList>
            <person name="Wang F."/>
            <person name="Baquero D.P."/>
            <person name="Su Z."/>
            <person name="Beltran L.C."/>
            <person name="Prangishvili D."/>
            <person name="Krupovic M."/>
            <person name="Egelman E.H."/>
        </authorList>
    </citation>
    <scope>NUCLEOTIDE SEQUENCE [LARGE SCALE GENOMIC DNA]</scope>
    <source>
        <strain evidence="10 11">2GA</strain>
    </source>
</reference>
<evidence type="ECO:0000256" key="8">
    <source>
        <dbReference type="ARBA" id="ARBA00049934"/>
    </source>
</evidence>
<dbReference type="InterPro" id="IPR013984">
    <property type="entry name" value="Ald_Fedxn_OxRdtase_dom2"/>
</dbReference>
<evidence type="ECO:0000313" key="11">
    <source>
        <dbReference type="Proteomes" id="UP000554766"/>
    </source>
</evidence>
<dbReference type="InterPro" id="IPR051919">
    <property type="entry name" value="W-dependent_AOR"/>
</dbReference>
<evidence type="ECO:0000256" key="1">
    <source>
        <dbReference type="ARBA" id="ARBA00001966"/>
    </source>
</evidence>
<comment type="cofactor">
    <cofactor evidence="1">
        <name>[4Fe-4S] cluster</name>
        <dbReference type="ChEBI" id="CHEBI:49883"/>
    </cofactor>
</comment>
<evidence type="ECO:0000256" key="4">
    <source>
        <dbReference type="ARBA" id="ARBA00022723"/>
    </source>
</evidence>
<dbReference type="InterPro" id="IPR036503">
    <property type="entry name" value="Ald_Fedxn_OxRdtase_N_sf"/>
</dbReference>
<dbReference type="InterPro" id="IPR036021">
    <property type="entry name" value="Tungsten_al_ferr_oxy-like_C"/>
</dbReference>
<dbReference type="InterPro" id="IPR013985">
    <property type="entry name" value="Ald_Fedxn_OxRdtase_dom3"/>
</dbReference>
<keyword evidence="3" id="KW-0004">4Fe-4S</keyword>
<dbReference type="GO" id="GO:0016625">
    <property type="term" value="F:oxidoreductase activity, acting on the aldehyde or oxo group of donors, iron-sulfur protein as acceptor"/>
    <property type="evidence" value="ECO:0007669"/>
    <property type="project" value="InterPro"/>
</dbReference>